<protein>
    <submittedName>
        <fullName evidence="1">Uncharacterized protein</fullName>
    </submittedName>
</protein>
<dbReference type="RefSeq" id="WP_143234310.1">
    <property type="nucleotide sequence ID" value="NZ_VJWL01000001.1"/>
</dbReference>
<proteinExistence type="predicted"/>
<evidence type="ECO:0000313" key="1">
    <source>
        <dbReference type="EMBL" id="TRW49891.1"/>
    </source>
</evidence>
<dbReference type="Proteomes" id="UP000320359">
    <property type="component" value="Unassembled WGS sequence"/>
</dbReference>
<accession>A0A552X4C9</accession>
<name>A0A552X4C9_9GAMM</name>
<gene>
    <name evidence="1" type="ORF">FM042_03295</name>
</gene>
<dbReference type="OrthoDB" id="9896995at2"/>
<dbReference type="AlphaFoldDB" id="A0A552X4C9"/>
<dbReference type="PROSITE" id="PS51257">
    <property type="entry name" value="PROKAR_LIPOPROTEIN"/>
    <property type="match status" value="1"/>
</dbReference>
<reference evidence="1 2" key="1">
    <citation type="submission" date="2019-07" db="EMBL/GenBank/DDBJ databases">
        <authorList>
            <person name="Yang M."/>
            <person name="Zhao D."/>
            <person name="Xiang H."/>
        </authorList>
    </citation>
    <scope>NUCLEOTIDE SEQUENCE [LARGE SCALE GENOMIC DNA]</scope>
    <source>
        <strain evidence="1 2">IM1326</strain>
    </source>
</reference>
<keyword evidence="2" id="KW-1185">Reference proteome</keyword>
<evidence type="ECO:0000313" key="2">
    <source>
        <dbReference type="Proteomes" id="UP000320359"/>
    </source>
</evidence>
<comment type="caution">
    <text evidence="1">The sequence shown here is derived from an EMBL/GenBank/DDBJ whole genome shotgun (WGS) entry which is preliminary data.</text>
</comment>
<dbReference type="EMBL" id="VJWL01000001">
    <property type="protein sequence ID" value="TRW49891.1"/>
    <property type="molecule type" value="Genomic_DNA"/>
</dbReference>
<sequence>MNKKSWSRYAIVFATIWTTSACTDANFSCDSDPVRERVLEASQDRFAAKLVIEYAEENTADTRDPYERARADASNIEIASTRQIRKNYLEKELLCVATVHTPRDASVSVSYVIQKVDSKVNVALR</sequence>
<organism evidence="1 2">
    <name type="scientific">Aliidiomarina halalkaliphila</name>
    <dbReference type="NCBI Taxonomy" id="2593535"/>
    <lineage>
        <taxon>Bacteria</taxon>
        <taxon>Pseudomonadati</taxon>
        <taxon>Pseudomonadota</taxon>
        <taxon>Gammaproteobacteria</taxon>
        <taxon>Alteromonadales</taxon>
        <taxon>Idiomarinaceae</taxon>
        <taxon>Aliidiomarina</taxon>
    </lineage>
</organism>